<evidence type="ECO:0000256" key="4">
    <source>
        <dbReference type="ARBA" id="ARBA00022475"/>
    </source>
</evidence>
<reference evidence="9 10" key="1">
    <citation type="submission" date="2019-01" db="EMBL/GenBank/DDBJ databases">
        <title>Genome sequence of Bacillus glycinifermentans SRCM103574.</title>
        <authorList>
            <person name="Kong H.-J."/>
            <person name="Jeong S.-Y."/>
            <person name="Jeong D.-Y."/>
        </authorList>
    </citation>
    <scope>NUCLEOTIDE SEQUENCE [LARGE SCALE GENOMIC DNA]</scope>
    <source>
        <strain evidence="9 10">SRCM103574</strain>
    </source>
</reference>
<sequence>MKKVLLTRIALIILLFVCFTLSVSVGSANIALSDIWSAIFSYGDSKLDSIILSIRIPRALEAALIGANLGAASALMQAVTRNSLASPSIFGINAGASAAVVFLTVVFPAAAVPMMTMGTAFIGGAVAAVTVYAIASVFSENQRDISFALVGVVIQAILASVTQMLLIFHEESTETILFWLSGSLAGSSWEKLGFLIPVSFLGLLIAIALGRTASVLSLGDDISQGLGQKVWISRMLIAVTVIALAGVSVAAAGPIGFIGLMVPHMIRYMMGADYRTVIPYSAICGALLLLAADLASRFVYYPYQTPVGVVTAFIGTPFFIYLARRRKEGSAS</sequence>
<evidence type="ECO:0000313" key="9">
    <source>
        <dbReference type="EMBL" id="QAT64518.1"/>
    </source>
</evidence>
<keyword evidence="3" id="KW-0813">Transport</keyword>
<dbReference type="Pfam" id="PF01032">
    <property type="entry name" value="FecCD"/>
    <property type="match status" value="1"/>
</dbReference>
<dbReference type="InterPro" id="IPR000522">
    <property type="entry name" value="ABC_transptr_permease_BtuC"/>
</dbReference>
<dbReference type="GO" id="GO:0022857">
    <property type="term" value="F:transmembrane transporter activity"/>
    <property type="evidence" value="ECO:0007669"/>
    <property type="project" value="InterPro"/>
</dbReference>
<proteinExistence type="inferred from homology"/>
<dbReference type="KEGG" id="bgy:BGLY_1149"/>
<dbReference type="AlphaFoldDB" id="A0AAJ3YXE0"/>
<evidence type="ECO:0000256" key="1">
    <source>
        <dbReference type="ARBA" id="ARBA00004651"/>
    </source>
</evidence>
<comment type="subcellular location">
    <subcellularLocation>
        <location evidence="1">Cell membrane</location>
        <topology evidence="1">Multi-pass membrane protein</topology>
    </subcellularLocation>
</comment>
<dbReference type="GO" id="GO:0005886">
    <property type="term" value="C:plasma membrane"/>
    <property type="evidence" value="ECO:0007669"/>
    <property type="project" value="UniProtKB-SubCell"/>
</dbReference>
<feature type="transmembrane region" description="Helical" evidence="8">
    <location>
        <begin position="231"/>
        <end position="262"/>
    </location>
</feature>
<accession>A0AAJ3YXE0</accession>
<dbReference type="CDD" id="cd06550">
    <property type="entry name" value="TM_ABC_iron-siderophores_like"/>
    <property type="match status" value="1"/>
</dbReference>
<dbReference type="PANTHER" id="PTHR30472:SF1">
    <property type="entry name" value="FE(3+) DICITRATE TRANSPORT SYSTEM PERMEASE PROTEIN FECC-RELATED"/>
    <property type="match status" value="1"/>
</dbReference>
<dbReference type="SUPFAM" id="SSF81345">
    <property type="entry name" value="ABC transporter involved in vitamin B12 uptake, BtuC"/>
    <property type="match status" value="1"/>
</dbReference>
<dbReference type="Proteomes" id="UP000288675">
    <property type="component" value="Chromosome"/>
</dbReference>
<dbReference type="FunFam" id="1.10.3470.10:FF:000001">
    <property type="entry name" value="Vitamin B12 ABC transporter permease BtuC"/>
    <property type="match status" value="1"/>
</dbReference>
<organism evidence="9 10">
    <name type="scientific">Bacillus glycinifermentans</name>
    <dbReference type="NCBI Taxonomy" id="1664069"/>
    <lineage>
        <taxon>Bacteria</taxon>
        <taxon>Bacillati</taxon>
        <taxon>Bacillota</taxon>
        <taxon>Bacilli</taxon>
        <taxon>Bacillales</taxon>
        <taxon>Bacillaceae</taxon>
        <taxon>Bacillus</taxon>
    </lineage>
</organism>
<gene>
    <name evidence="9" type="ORF">EQZ20_06095</name>
</gene>
<feature type="transmembrane region" description="Helical" evidence="8">
    <location>
        <begin position="303"/>
        <end position="323"/>
    </location>
</feature>
<dbReference type="RefSeq" id="WP_046128887.1">
    <property type="nucleotide sequence ID" value="NZ_CP035232.1"/>
</dbReference>
<comment type="similarity">
    <text evidence="2">Belongs to the binding-protein-dependent transport system permease family. FecCD subfamily.</text>
</comment>
<keyword evidence="5 8" id="KW-0812">Transmembrane</keyword>
<evidence type="ECO:0000256" key="2">
    <source>
        <dbReference type="ARBA" id="ARBA00007935"/>
    </source>
</evidence>
<evidence type="ECO:0000313" key="10">
    <source>
        <dbReference type="Proteomes" id="UP000288675"/>
    </source>
</evidence>
<evidence type="ECO:0000256" key="8">
    <source>
        <dbReference type="SAM" id="Phobius"/>
    </source>
</evidence>
<evidence type="ECO:0000256" key="3">
    <source>
        <dbReference type="ARBA" id="ARBA00022448"/>
    </source>
</evidence>
<feature type="transmembrane region" description="Helical" evidence="8">
    <location>
        <begin position="189"/>
        <end position="211"/>
    </location>
</feature>
<dbReference type="Gene3D" id="1.10.3470.10">
    <property type="entry name" value="ABC transporter involved in vitamin B12 uptake, BtuC"/>
    <property type="match status" value="1"/>
</dbReference>
<feature type="transmembrane region" description="Helical" evidence="8">
    <location>
        <begin position="274"/>
        <end position="291"/>
    </location>
</feature>
<keyword evidence="7 8" id="KW-0472">Membrane</keyword>
<feature type="transmembrane region" description="Helical" evidence="8">
    <location>
        <begin position="89"/>
        <end position="112"/>
    </location>
</feature>
<name>A0AAJ3YXE0_9BACI</name>
<keyword evidence="4" id="KW-1003">Cell membrane</keyword>
<dbReference type="InterPro" id="IPR037294">
    <property type="entry name" value="ABC_BtuC-like"/>
</dbReference>
<feature type="transmembrane region" description="Helical" evidence="8">
    <location>
        <begin position="145"/>
        <end position="168"/>
    </location>
</feature>
<evidence type="ECO:0000256" key="7">
    <source>
        <dbReference type="ARBA" id="ARBA00023136"/>
    </source>
</evidence>
<evidence type="ECO:0000256" key="6">
    <source>
        <dbReference type="ARBA" id="ARBA00022989"/>
    </source>
</evidence>
<protein>
    <submittedName>
        <fullName evidence="9">Iron ABC transporter permease</fullName>
    </submittedName>
</protein>
<dbReference type="EMBL" id="CP035232">
    <property type="protein sequence ID" value="QAT64518.1"/>
    <property type="molecule type" value="Genomic_DNA"/>
</dbReference>
<keyword evidence="6 8" id="KW-1133">Transmembrane helix</keyword>
<evidence type="ECO:0000256" key="5">
    <source>
        <dbReference type="ARBA" id="ARBA00022692"/>
    </source>
</evidence>
<feature type="transmembrane region" description="Helical" evidence="8">
    <location>
        <begin position="119"/>
        <end position="139"/>
    </location>
</feature>
<dbReference type="GeneID" id="82852249"/>
<dbReference type="GO" id="GO:0033214">
    <property type="term" value="P:siderophore-iron import into cell"/>
    <property type="evidence" value="ECO:0007669"/>
    <property type="project" value="TreeGrafter"/>
</dbReference>
<dbReference type="PANTHER" id="PTHR30472">
    <property type="entry name" value="FERRIC ENTEROBACTIN TRANSPORT SYSTEM PERMEASE PROTEIN"/>
    <property type="match status" value="1"/>
</dbReference>